<gene>
    <name evidence="1" type="ORF">OP10G_1717</name>
</gene>
<dbReference type="KEGG" id="fgi:OP10G_1717"/>
<evidence type="ECO:0000313" key="2">
    <source>
        <dbReference type="Proteomes" id="UP000027982"/>
    </source>
</evidence>
<dbReference type="AlphaFoldDB" id="A0A068NQT8"/>
<dbReference type="Proteomes" id="UP000027982">
    <property type="component" value="Chromosome"/>
</dbReference>
<keyword evidence="2" id="KW-1185">Reference proteome</keyword>
<dbReference type="EMBL" id="CP007139">
    <property type="protein sequence ID" value="AIE85085.1"/>
    <property type="molecule type" value="Genomic_DNA"/>
</dbReference>
<organism evidence="1 2">
    <name type="scientific">Fimbriimonas ginsengisoli Gsoil 348</name>
    <dbReference type="NCBI Taxonomy" id="661478"/>
    <lineage>
        <taxon>Bacteria</taxon>
        <taxon>Bacillati</taxon>
        <taxon>Armatimonadota</taxon>
        <taxon>Fimbriimonadia</taxon>
        <taxon>Fimbriimonadales</taxon>
        <taxon>Fimbriimonadaceae</taxon>
        <taxon>Fimbriimonas</taxon>
    </lineage>
</organism>
<reference evidence="1 2" key="1">
    <citation type="journal article" date="2014" name="PLoS ONE">
        <title>The first complete genome sequence of the class fimbriimonadia in the phylum armatimonadetes.</title>
        <authorList>
            <person name="Hu Z.Y."/>
            <person name="Wang Y.Z."/>
            <person name="Im W.T."/>
            <person name="Wang S.Y."/>
            <person name="Zhao G.P."/>
            <person name="Zheng H.J."/>
            <person name="Quan Z.X."/>
        </authorList>
    </citation>
    <scope>NUCLEOTIDE SEQUENCE [LARGE SCALE GENOMIC DNA]</scope>
    <source>
        <strain evidence="1">Gsoil 348</strain>
    </source>
</reference>
<proteinExistence type="predicted"/>
<sequence length="45" mass="5338">MTSKDLQQSALRYSPEDFVLHLTFFVRKSEYPISDIKKVFNVLVF</sequence>
<dbReference type="HOGENOM" id="CLU_3200093_0_0_0"/>
<accession>A0A068NQT8</accession>
<evidence type="ECO:0000313" key="1">
    <source>
        <dbReference type="EMBL" id="AIE85085.1"/>
    </source>
</evidence>
<protein>
    <submittedName>
        <fullName evidence="1">Uncharacterized protein</fullName>
    </submittedName>
</protein>
<name>A0A068NQT8_FIMGI</name>